<reference evidence="2 3" key="1">
    <citation type="submission" date="2018-01" db="EMBL/GenBank/DDBJ databases">
        <title>Genomic Encyclopedia of Type Strains, Phase III (KMG-III): the genomes of soil and plant-associated and newly described type strains.</title>
        <authorList>
            <person name="Whitman W."/>
        </authorList>
    </citation>
    <scope>NUCLEOTIDE SEQUENCE [LARGE SCALE GENOMIC DNA]</scope>
    <source>
        <strain evidence="2 3">JCM 18070</strain>
    </source>
</reference>
<gene>
    <name evidence="2" type="ORF">B0G62_11148</name>
</gene>
<sequence>MEIIVIAAIVAVGFGATATWLIATRLPAGWIERAQTEGRYGSLAEAAFPDEEDPRRQQARTDTRRVRRARVRTGSPAMTFMRALRSQAGKACAAAARRRGKATI</sequence>
<evidence type="ECO:0000313" key="2">
    <source>
        <dbReference type="EMBL" id="POR49384.1"/>
    </source>
</evidence>
<keyword evidence="3" id="KW-1185">Reference proteome</keyword>
<dbReference type="AlphaFoldDB" id="A0A2S4M3W1"/>
<feature type="region of interest" description="Disordered" evidence="1">
    <location>
        <begin position="44"/>
        <end position="72"/>
    </location>
</feature>
<evidence type="ECO:0000313" key="3">
    <source>
        <dbReference type="Proteomes" id="UP000237381"/>
    </source>
</evidence>
<evidence type="ECO:0000256" key="1">
    <source>
        <dbReference type="SAM" id="MobiDB-lite"/>
    </source>
</evidence>
<comment type="caution">
    <text evidence="2">The sequence shown here is derived from an EMBL/GenBank/DDBJ whole genome shotgun (WGS) entry which is preliminary data.</text>
</comment>
<proteinExistence type="predicted"/>
<dbReference type="Proteomes" id="UP000237381">
    <property type="component" value="Unassembled WGS sequence"/>
</dbReference>
<accession>A0A2S4M3W1</accession>
<feature type="compositionally biased region" description="Basic and acidic residues" evidence="1">
    <location>
        <begin position="53"/>
        <end position="64"/>
    </location>
</feature>
<name>A0A2S4M3W1_9BURK</name>
<organism evidence="2 3">
    <name type="scientific">Paraburkholderia eburnea</name>
    <dbReference type="NCBI Taxonomy" id="1189126"/>
    <lineage>
        <taxon>Bacteria</taxon>
        <taxon>Pseudomonadati</taxon>
        <taxon>Pseudomonadota</taxon>
        <taxon>Betaproteobacteria</taxon>
        <taxon>Burkholderiales</taxon>
        <taxon>Burkholderiaceae</taxon>
        <taxon>Paraburkholderia</taxon>
    </lineage>
</organism>
<protein>
    <submittedName>
        <fullName evidence="2">Uncharacterized protein</fullName>
    </submittedName>
</protein>
<dbReference type="EMBL" id="PQGA01000011">
    <property type="protein sequence ID" value="POR49384.1"/>
    <property type="molecule type" value="Genomic_DNA"/>
</dbReference>